<reference evidence="3 4" key="1">
    <citation type="submission" date="2019-11" db="EMBL/GenBank/DDBJ databases">
        <title>Comparative genomics of hydrocarbon-degrading Desulfosarcina strains.</title>
        <authorList>
            <person name="Watanabe M."/>
            <person name="Kojima H."/>
            <person name="Fukui M."/>
        </authorList>
    </citation>
    <scope>NUCLEOTIDE SEQUENCE [LARGE SCALE GENOMIC DNA]</scope>
    <source>
        <strain evidence="3 4">PP31</strain>
    </source>
</reference>
<dbReference type="Gene3D" id="3.40.50.720">
    <property type="entry name" value="NAD(P)-binding Rossmann-like Domain"/>
    <property type="match status" value="1"/>
</dbReference>
<proteinExistence type="inferred from homology"/>
<dbReference type="PANTHER" id="PTHR24320:SF274">
    <property type="entry name" value="CHAIN DEHYDROGENASE, PUTATIVE (AFU_ORTHOLOGUE AFUA_4G00440)-RELATED"/>
    <property type="match status" value="1"/>
</dbReference>
<evidence type="ECO:0000256" key="1">
    <source>
        <dbReference type="ARBA" id="ARBA00006484"/>
    </source>
</evidence>
<dbReference type="PANTHER" id="PTHR24320">
    <property type="entry name" value="RETINOL DEHYDROGENASE"/>
    <property type="match status" value="1"/>
</dbReference>
<sequence length="256" mass="28211">MSLVFITGATDGLGFLAAELLVSRGHRVVLHARNSAREADARRRLPAAEAVLTGDLSSIDQTCGIAEQVNRIGRFDAVIHNAGTDYRAPRRIETQDGLSRHFAVNTLGPYILTALIQRPKRLVYLSSSMHRGANADFSDVQWKRRSWNSSAAYAETKLHDLLLAFAVARYWPDVFSNAVDPGWVPTRMGGPHAPDDLDEGCRTQVWLAVSGDAAACVSGKYFHHMRQQPPDPIACDESRQDQLMEICSRLSGISLN</sequence>
<dbReference type="EMBL" id="AP021875">
    <property type="protein sequence ID" value="BBO74223.1"/>
    <property type="molecule type" value="Genomic_DNA"/>
</dbReference>
<dbReference type="Proteomes" id="UP000427769">
    <property type="component" value="Chromosome"/>
</dbReference>
<comment type="similarity">
    <text evidence="1">Belongs to the short-chain dehydrogenases/reductases (SDR) family.</text>
</comment>
<evidence type="ECO:0000313" key="4">
    <source>
        <dbReference type="Proteomes" id="UP000427769"/>
    </source>
</evidence>
<keyword evidence="4" id="KW-1185">Reference proteome</keyword>
<dbReference type="OrthoDB" id="5334159at2"/>
<dbReference type="InterPro" id="IPR036291">
    <property type="entry name" value="NAD(P)-bd_dom_sf"/>
</dbReference>
<keyword evidence="2" id="KW-0560">Oxidoreductase</keyword>
<organism evidence="3 4">
    <name type="scientific">Desulfosarcina widdelii</name>
    <dbReference type="NCBI Taxonomy" id="947919"/>
    <lineage>
        <taxon>Bacteria</taxon>
        <taxon>Pseudomonadati</taxon>
        <taxon>Thermodesulfobacteriota</taxon>
        <taxon>Desulfobacteria</taxon>
        <taxon>Desulfobacterales</taxon>
        <taxon>Desulfosarcinaceae</taxon>
        <taxon>Desulfosarcina</taxon>
    </lineage>
</organism>
<dbReference type="PRINTS" id="PR00081">
    <property type="entry name" value="GDHRDH"/>
</dbReference>
<accession>A0A5K7Z2A3</accession>
<dbReference type="Pfam" id="PF00106">
    <property type="entry name" value="adh_short"/>
    <property type="match status" value="1"/>
</dbReference>
<evidence type="ECO:0000313" key="3">
    <source>
        <dbReference type="EMBL" id="BBO74223.1"/>
    </source>
</evidence>
<name>A0A5K7Z2A3_9BACT</name>
<dbReference type="GO" id="GO:0016491">
    <property type="term" value="F:oxidoreductase activity"/>
    <property type="evidence" value="ECO:0007669"/>
    <property type="project" value="UniProtKB-KW"/>
</dbReference>
<gene>
    <name evidence="3" type="ORF">DSCW_16400</name>
</gene>
<dbReference type="RefSeq" id="WP_155303268.1">
    <property type="nucleotide sequence ID" value="NZ_AP021875.1"/>
</dbReference>
<dbReference type="KEGG" id="dwd:DSCW_16400"/>
<evidence type="ECO:0000256" key="2">
    <source>
        <dbReference type="ARBA" id="ARBA00023002"/>
    </source>
</evidence>
<dbReference type="SUPFAM" id="SSF51735">
    <property type="entry name" value="NAD(P)-binding Rossmann-fold domains"/>
    <property type="match status" value="1"/>
</dbReference>
<protein>
    <submittedName>
        <fullName evidence="3">Short-chain dehydrogenase</fullName>
    </submittedName>
</protein>
<dbReference type="AlphaFoldDB" id="A0A5K7Z2A3"/>
<dbReference type="InterPro" id="IPR002347">
    <property type="entry name" value="SDR_fam"/>
</dbReference>